<dbReference type="HOGENOM" id="CLU_3264279_0_0_6"/>
<proteinExistence type="predicted"/>
<name>N8QAV0_9GAMM</name>
<keyword evidence="2" id="KW-1185">Reference proteome</keyword>
<evidence type="ECO:0000313" key="1">
    <source>
        <dbReference type="EMBL" id="ENU35901.1"/>
    </source>
</evidence>
<gene>
    <name evidence="1" type="ORF">F988_02085</name>
</gene>
<reference evidence="1 2" key="1">
    <citation type="submission" date="2013-02" db="EMBL/GenBank/DDBJ databases">
        <title>The Genome Sequence of Acinetobacter parvus CIP 108168.</title>
        <authorList>
            <consortium name="The Broad Institute Genome Sequencing Platform"/>
            <consortium name="The Broad Institute Genome Sequencing Center for Infectious Disease"/>
            <person name="Cerqueira G."/>
            <person name="Feldgarden M."/>
            <person name="Courvalin P."/>
            <person name="Perichon B."/>
            <person name="Grillot-Courvalin C."/>
            <person name="Clermont D."/>
            <person name="Rocha E."/>
            <person name="Yoon E.-J."/>
            <person name="Nemec A."/>
            <person name="Walker B."/>
            <person name="Young S.K."/>
            <person name="Zeng Q."/>
            <person name="Gargeya S."/>
            <person name="Fitzgerald M."/>
            <person name="Haas B."/>
            <person name="Abouelleil A."/>
            <person name="Alvarado L."/>
            <person name="Arachchi H.M."/>
            <person name="Berlin A.M."/>
            <person name="Chapman S.B."/>
            <person name="Dewar J."/>
            <person name="Goldberg J."/>
            <person name="Griggs A."/>
            <person name="Gujja S."/>
            <person name="Hansen M."/>
            <person name="Howarth C."/>
            <person name="Imamovic A."/>
            <person name="Larimer J."/>
            <person name="McCowan C."/>
            <person name="Murphy C."/>
            <person name="Neiman D."/>
            <person name="Pearson M."/>
            <person name="Priest M."/>
            <person name="Roberts A."/>
            <person name="Saif S."/>
            <person name="Shea T."/>
            <person name="Sisk P."/>
            <person name="Sykes S."/>
            <person name="Wortman J."/>
            <person name="Nusbaum C."/>
            <person name="Birren B."/>
        </authorList>
    </citation>
    <scope>NUCLEOTIDE SEQUENCE [LARGE SCALE GENOMIC DNA]</scope>
    <source>
        <strain evidence="1 2">CIP 108168</strain>
    </source>
</reference>
<dbReference type="EMBL" id="APOM01000049">
    <property type="protein sequence ID" value="ENU35901.1"/>
    <property type="molecule type" value="Genomic_DNA"/>
</dbReference>
<sequence length="41" mass="4628">MNKMLFLRSIKLAASRERVLRMTMGLLTFAKTKVSPAESLS</sequence>
<dbReference type="PATRIC" id="fig|981333.9.peg.2146"/>
<evidence type="ECO:0000313" key="2">
    <source>
        <dbReference type="Proteomes" id="UP000023776"/>
    </source>
</evidence>
<protein>
    <submittedName>
        <fullName evidence="1">Uncharacterized protein</fullName>
    </submittedName>
</protein>
<dbReference type="Proteomes" id="UP000023776">
    <property type="component" value="Unassembled WGS sequence"/>
</dbReference>
<accession>N8QAV0</accession>
<dbReference type="AlphaFoldDB" id="N8QAV0"/>
<comment type="caution">
    <text evidence="1">The sequence shown here is derived from an EMBL/GenBank/DDBJ whole genome shotgun (WGS) entry which is preliminary data.</text>
</comment>
<organism evidence="1 2">
    <name type="scientific">Acinetobacter parvus DSM 16617 = CIP 108168</name>
    <dbReference type="NCBI Taxonomy" id="981333"/>
    <lineage>
        <taxon>Bacteria</taxon>
        <taxon>Pseudomonadati</taxon>
        <taxon>Pseudomonadota</taxon>
        <taxon>Gammaproteobacteria</taxon>
        <taxon>Moraxellales</taxon>
        <taxon>Moraxellaceae</taxon>
        <taxon>Acinetobacter</taxon>
    </lineage>
</organism>